<keyword evidence="3" id="KW-0677">Repeat</keyword>
<dbReference type="GO" id="GO:0035591">
    <property type="term" value="F:signaling adaptor activity"/>
    <property type="evidence" value="ECO:0007669"/>
    <property type="project" value="TreeGrafter"/>
</dbReference>
<evidence type="ECO:0000256" key="3">
    <source>
        <dbReference type="ARBA" id="ARBA00022737"/>
    </source>
</evidence>
<name>A0A1G5JPJ0_9FLAO</name>
<dbReference type="PANTHER" id="PTHR47566:SF1">
    <property type="entry name" value="PROTEIN NUD1"/>
    <property type="match status" value="1"/>
</dbReference>
<dbReference type="Pfam" id="PF18962">
    <property type="entry name" value="Por_Secre_tail"/>
    <property type="match status" value="1"/>
</dbReference>
<reference evidence="7 8" key="1">
    <citation type="submission" date="2016-10" db="EMBL/GenBank/DDBJ databases">
        <authorList>
            <person name="de Groot N.N."/>
        </authorList>
    </citation>
    <scope>NUCLEOTIDE SEQUENCE [LARGE SCALE GENOMIC DNA]</scope>
    <source>
        <strain evidence="7 8">CGMCC 1.7031</strain>
    </source>
</reference>
<keyword evidence="8" id="KW-1185">Reference proteome</keyword>
<keyword evidence="2 4" id="KW-0732">Signal</keyword>
<evidence type="ECO:0000313" key="8">
    <source>
        <dbReference type="Proteomes" id="UP000199354"/>
    </source>
</evidence>
<dbReference type="InterPro" id="IPR026444">
    <property type="entry name" value="Secre_tail"/>
</dbReference>
<dbReference type="EMBL" id="FMVF01000015">
    <property type="protein sequence ID" value="SCY90303.1"/>
    <property type="molecule type" value="Genomic_DNA"/>
</dbReference>
<feature type="chain" id="PRO_5011483167" evidence="4">
    <location>
        <begin position="20"/>
        <end position="754"/>
    </location>
</feature>
<evidence type="ECO:0000256" key="4">
    <source>
        <dbReference type="SAM" id="SignalP"/>
    </source>
</evidence>
<evidence type="ECO:0000259" key="5">
    <source>
        <dbReference type="Pfam" id="PF18962"/>
    </source>
</evidence>
<dbReference type="AlphaFoldDB" id="A0A1G5JPJ0"/>
<feature type="domain" description="DUF7619" evidence="6">
    <location>
        <begin position="535"/>
        <end position="664"/>
    </location>
</feature>
<dbReference type="PANTHER" id="PTHR47566">
    <property type="match status" value="1"/>
</dbReference>
<feature type="signal peptide" evidence="4">
    <location>
        <begin position="1"/>
        <end position="19"/>
    </location>
</feature>
<dbReference type="OrthoDB" id="1110367at2"/>
<keyword evidence="1" id="KW-0433">Leucine-rich repeat</keyword>
<feature type="domain" description="Secretion system C-terminal sorting" evidence="5">
    <location>
        <begin position="682"/>
        <end position="749"/>
    </location>
</feature>
<dbReference type="Pfam" id="PF24595">
    <property type="entry name" value="DUF7619"/>
    <property type="match status" value="1"/>
</dbReference>
<dbReference type="Gene3D" id="3.80.10.10">
    <property type="entry name" value="Ribonuclease Inhibitor"/>
    <property type="match status" value="1"/>
</dbReference>
<dbReference type="InterPro" id="IPR032675">
    <property type="entry name" value="LRR_dom_sf"/>
</dbReference>
<dbReference type="RefSeq" id="WP_091145474.1">
    <property type="nucleotide sequence ID" value="NZ_FMVF01000015.1"/>
</dbReference>
<protein>
    <submittedName>
        <fullName evidence="7">Conserved repeat domain-containing protein/Por secretion system C-terminal sorting domain-containing protein</fullName>
    </submittedName>
</protein>
<accession>A0A1G5JPJ0</accession>
<dbReference type="InterPro" id="IPR047589">
    <property type="entry name" value="DUF11_rpt"/>
</dbReference>
<sequence length="754" mass="82655">MRKPYFLLFMLLLTAIAQAQIISFADVNFKNQLLSSTTNTNPNYYLVAADQMGNDIVVDTNGDGEIDAQEALLVYKLTVQGNLTNPNDPLNLTSLSGIEYFTNITDLNCADNQLTSLDVSALTNLVNFRCERNNLTDLNIQGITTLSQFYFGSNQLPNLDLSANTQLSHLGCDNNQITQLDLSQTPLLTRLFCNDNLLTTLDVSPTTHLAVLRCQNNLLTDLDLSGGQGTGSLHAYNNPLVSLNMKSGYTYSYQMLANLNLQDCPTLSYVCVDDFNLEGFRTKLDDYGYTNCNLNSYCSFVPGGAYTNVQGTTRFDAAADGCGQEDGVFPHLRISVSSGSQSGTFIANDSGDYSIALQAGMHTLTPVLEHPEYFAVSPTSVSVSLPVFQAPDPVQDFCVTSIGTHADLASVIIPIGIARPGFDAHYKILYRNQGNVVLSGQVKLTFMDALMDFVTASQPVSVTQPNELYFDYNDLLPFETRQILVTFNLNSPVEDPAVNSGDDLGFDTVIFPIVGDVYDADNFGSLKQKAVNSFDPNDKTCLEGTTVGPEMAGQYVHYMIRFENTGTAEAVNIVVKDMIDLAKFDIASLVPLDGSHDFYTRIKGDKVEFIFENIHLPFDDANNDGYVVFKIKTKPTLVLGDTFSNTASIYFDYNHPIVTEPAVTAIALLQNQDFAFESYFALYPNPATDVLQITATQDLELSSLGVYNVLGELVLAVPNARQVKAIDVSMLKTGTYFVKIQSSKGNTVAQFLKR</sequence>
<evidence type="ECO:0000256" key="1">
    <source>
        <dbReference type="ARBA" id="ARBA00022614"/>
    </source>
</evidence>
<organism evidence="7 8">
    <name type="scientific">Flavobacterium caeni</name>
    <dbReference type="NCBI Taxonomy" id="490189"/>
    <lineage>
        <taxon>Bacteria</taxon>
        <taxon>Pseudomonadati</taxon>
        <taxon>Bacteroidota</taxon>
        <taxon>Flavobacteriia</taxon>
        <taxon>Flavobacteriales</taxon>
        <taxon>Flavobacteriaceae</taxon>
        <taxon>Flavobacterium</taxon>
    </lineage>
</organism>
<dbReference type="STRING" id="490189.SAMN02927903_02824"/>
<dbReference type="NCBIfam" id="TIGR04183">
    <property type="entry name" value="Por_Secre_tail"/>
    <property type="match status" value="1"/>
</dbReference>
<evidence type="ECO:0000313" key="7">
    <source>
        <dbReference type="EMBL" id="SCY90303.1"/>
    </source>
</evidence>
<evidence type="ECO:0000259" key="6">
    <source>
        <dbReference type="Pfam" id="PF24595"/>
    </source>
</evidence>
<dbReference type="Proteomes" id="UP000199354">
    <property type="component" value="Unassembled WGS sequence"/>
</dbReference>
<dbReference type="InterPro" id="IPR055353">
    <property type="entry name" value="DUF7619"/>
</dbReference>
<dbReference type="NCBIfam" id="TIGR01451">
    <property type="entry name" value="B_ant_repeat"/>
    <property type="match status" value="1"/>
</dbReference>
<dbReference type="InterPro" id="IPR052574">
    <property type="entry name" value="CDIRP"/>
</dbReference>
<gene>
    <name evidence="7" type="ORF">SAMN02927903_02824</name>
</gene>
<proteinExistence type="predicted"/>
<dbReference type="SUPFAM" id="SSF52058">
    <property type="entry name" value="L domain-like"/>
    <property type="match status" value="1"/>
</dbReference>
<evidence type="ECO:0000256" key="2">
    <source>
        <dbReference type="ARBA" id="ARBA00022729"/>
    </source>
</evidence>